<feature type="binding site" evidence="10">
    <location>
        <position position="157"/>
    </location>
    <ligand>
        <name>Mg(2+)</name>
        <dbReference type="ChEBI" id="CHEBI:18420"/>
    </ligand>
</feature>
<dbReference type="GO" id="GO:0031683">
    <property type="term" value="F:G-protein beta/gamma-subunit complex binding"/>
    <property type="evidence" value="ECO:0007669"/>
    <property type="project" value="InterPro"/>
</dbReference>
<dbReference type="GO" id="GO:0005737">
    <property type="term" value="C:cytoplasm"/>
    <property type="evidence" value="ECO:0007669"/>
    <property type="project" value="TreeGrafter"/>
</dbReference>
<dbReference type="SMART" id="SM00275">
    <property type="entry name" value="G_alpha"/>
    <property type="match status" value="1"/>
</dbReference>
<dbReference type="InterPro" id="IPR011025">
    <property type="entry name" value="GproteinA_insert"/>
</dbReference>
<evidence type="ECO:0000256" key="6">
    <source>
        <dbReference type="ARBA" id="ARBA00023139"/>
    </source>
</evidence>
<feature type="binding site" evidence="9">
    <location>
        <begin position="176"/>
        <end position="180"/>
    </location>
    <ligand>
        <name>GTP</name>
        <dbReference type="ChEBI" id="CHEBI:37565"/>
    </ligand>
</feature>
<evidence type="ECO:0000313" key="12">
    <source>
        <dbReference type="Proteomes" id="UP000218231"/>
    </source>
</evidence>
<dbReference type="AlphaFoldDB" id="A0A2A2M0Y6"/>
<keyword evidence="4 10" id="KW-0460">Magnesium</keyword>
<evidence type="ECO:0000256" key="5">
    <source>
        <dbReference type="ARBA" id="ARBA00023134"/>
    </source>
</evidence>
<keyword evidence="7" id="KW-0807">Transducer</keyword>
<dbReference type="GO" id="GO:0007188">
    <property type="term" value="P:adenylate cyclase-modulating G protein-coupled receptor signaling pathway"/>
    <property type="evidence" value="ECO:0007669"/>
    <property type="project" value="TreeGrafter"/>
</dbReference>
<evidence type="ECO:0000313" key="11">
    <source>
        <dbReference type="EMBL" id="PAV92023.1"/>
    </source>
</evidence>
<gene>
    <name evidence="11" type="ORF">WR25_22690</name>
</gene>
<keyword evidence="8" id="KW-0449">Lipoprotein</keyword>
<name>A0A2A2M0Y6_9BILA</name>
<feature type="binding site" evidence="9">
    <location>
        <begin position="19"/>
        <end position="24"/>
    </location>
    <ligand>
        <name>GTP</name>
        <dbReference type="ChEBI" id="CHEBI:37565"/>
    </ligand>
</feature>
<dbReference type="PRINTS" id="PR00318">
    <property type="entry name" value="GPROTEINA"/>
</dbReference>
<dbReference type="PROSITE" id="PS51882">
    <property type="entry name" value="G_ALPHA"/>
    <property type="match status" value="1"/>
</dbReference>
<feature type="binding site" evidence="9">
    <location>
        <begin position="126"/>
        <end position="127"/>
    </location>
    <ligand>
        <name>GTP</name>
        <dbReference type="ChEBI" id="CHEBI:37565"/>
    </ligand>
</feature>
<keyword evidence="1" id="KW-0519">Myristate</keyword>
<dbReference type="PANTHER" id="PTHR10218:SF362">
    <property type="entry name" value="G PROTEIN ALPHA O SUBUNIT"/>
    <property type="match status" value="1"/>
</dbReference>
<accession>A0A2A2M0Y6</accession>
<keyword evidence="6" id="KW-0564">Palmitate</keyword>
<feature type="binding site" evidence="10">
    <location>
        <position position="23"/>
    </location>
    <ligand>
        <name>Mg(2+)</name>
        <dbReference type="ChEBI" id="CHEBI:18420"/>
    </ligand>
</feature>
<evidence type="ECO:0000256" key="2">
    <source>
        <dbReference type="ARBA" id="ARBA00022723"/>
    </source>
</evidence>
<keyword evidence="12" id="KW-1185">Reference proteome</keyword>
<sequence>MERQRDYKIVKILLLGPGESGKSTVLKQMRIIHMDGFSDSEKEARKPAVYANVFQNISMLLAGIEQLNLPLPVDNQELILINERGIFNTYEVDVITPGHKILIDKIWHHPSTKTAYENRSEFQLNDSAKYFLDHLDRLCNRNYVPTVQDILMCRVPTTGVQEIQYDYQGIAFRIFDVGGQKSERRKWLNHFDNVTAVLFIAAISEYDQTMREVEGKNRMIDTLRLFADIVNSQFFVNSSVILFLNKKDLFEEKIKRIPLTVCFKKYKGDNSFEATTNFLRRCFEKLKNDDEKLIYTHLTWATQTDQVERVLSNSIDMIISENFKQAGVL</sequence>
<dbReference type="PANTHER" id="PTHR10218">
    <property type="entry name" value="GTP-BINDING PROTEIN ALPHA SUBUNIT"/>
    <property type="match status" value="1"/>
</dbReference>
<organism evidence="11 12">
    <name type="scientific">Diploscapter pachys</name>
    <dbReference type="NCBI Taxonomy" id="2018661"/>
    <lineage>
        <taxon>Eukaryota</taxon>
        <taxon>Metazoa</taxon>
        <taxon>Ecdysozoa</taxon>
        <taxon>Nematoda</taxon>
        <taxon>Chromadorea</taxon>
        <taxon>Rhabditida</taxon>
        <taxon>Rhabditina</taxon>
        <taxon>Rhabditomorpha</taxon>
        <taxon>Rhabditoidea</taxon>
        <taxon>Rhabditidae</taxon>
        <taxon>Diploscapter</taxon>
    </lineage>
</organism>
<dbReference type="Pfam" id="PF00503">
    <property type="entry name" value="G-alpha"/>
    <property type="match status" value="1"/>
</dbReference>
<evidence type="ECO:0000256" key="9">
    <source>
        <dbReference type="PIRSR" id="PIRSR601019-1"/>
    </source>
</evidence>
<dbReference type="SUPFAM" id="SSF47895">
    <property type="entry name" value="Transducin (alpha subunit), insertion domain"/>
    <property type="match status" value="1"/>
</dbReference>
<dbReference type="GO" id="GO:0005525">
    <property type="term" value="F:GTP binding"/>
    <property type="evidence" value="ECO:0007669"/>
    <property type="project" value="UniProtKB-KW"/>
</dbReference>
<feature type="binding site" evidence="9">
    <location>
        <begin position="245"/>
        <end position="248"/>
    </location>
    <ligand>
        <name>GTP</name>
        <dbReference type="ChEBI" id="CHEBI:37565"/>
    </ligand>
</feature>
<dbReference type="CDD" id="cd00066">
    <property type="entry name" value="G-alpha"/>
    <property type="match status" value="1"/>
</dbReference>
<evidence type="ECO:0000256" key="7">
    <source>
        <dbReference type="ARBA" id="ARBA00023224"/>
    </source>
</evidence>
<dbReference type="GO" id="GO:0005834">
    <property type="term" value="C:heterotrimeric G-protein complex"/>
    <property type="evidence" value="ECO:0007669"/>
    <property type="project" value="TreeGrafter"/>
</dbReference>
<dbReference type="InterPro" id="IPR027417">
    <property type="entry name" value="P-loop_NTPase"/>
</dbReference>
<dbReference type="STRING" id="2018661.A0A2A2M0Y6"/>
<keyword evidence="3 9" id="KW-0547">Nucleotide-binding</keyword>
<evidence type="ECO:0000256" key="1">
    <source>
        <dbReference type="ARBA" id="ARBA00022707"/>
    </source>
</evidence>
<reference evidence="11 12" key="1">
    <citation type="journal article" date="2017" name="Curr. Biol.">
        <title>Genome architecture and evolution of a unichromosomal asexual nematode.</title>
        <authorList>
            <person name="Fradin H."/>
            <person name="Zegar C."/>
            <person name="Gutwein M."/>
            <person name="Lucas J."/>
            <person name="Kovtun M."/>
            <person name="Corcoran D."/>
            <person name="Baugh L.R."/>
            <person name="Kiontke K."/>
            <person name="Gunsalus K."/>
            <person name="Fitch D.H."/>
            <person name="Piano F."/>
        </authorList>
    </citation>
    <scope>NUCLEOTIDE SEQUENCE [LARGE SCALE GENOMIC DNA]</scope>
    <source>
        <strain evidence="11">PF1309</strain>
    </source>
</reference>
<proteinExistence type="predicted"/>
<feature type="binding site" evidence="9">
    <location>
        <begin position="151"/>
        <end position="157"/>
    </location>
    <ligand>
        <name>GTP</name>
        <dbReference type="ChEBI" id="CHEBI:37565"/>
    </ligand>
</feature>
<evidence type="ECO:0000256" key="3">
    <source>
        <dbReference type="ARBA" id="ARBA00022741"/>
    </source>
</evidence>
<dbReference type="EMBL" id="LIAE01006274">
    <property type="protein sequence ID" value="PAV92023.1"/>
    <property type="molecule type" value="Genomic_DNA"/>
</dbReference>
<dbReference type="OrthoDB" id="5817230at2759"/>
<evidence type="ECO:0000256" key="8">
    <source>
        <dbReference type="ARBA" id="ARBA00023288"/>
    </source>
</evidence>
<dbReference type="SUPFAM" id="SSF52540">
    <property type="entry name" value="P-loop containing nucleoside triphosphate hydrolases"/>
    <property type="match status" value="1"/>
</dbReference>
<dbReference type="FunFam" id="3.40.50.300:FF:002307">
    <property type="entry name" value="Guanine nucleotide-binding protein G(k) subunit alpha"/>
    <property type="match status" value="1"/>
</dbReference>
<dbReference type="Gene3D" id="1.10.400.10">
    <property type="entry name" value="GI Alpha 1, domain 2-like"/>
    <property type="match status" value="1"/>
</dbReference>
<evidence type="ECO:0008006" key="13">
    <source>
        <dbReference type="Google" id="ProtNLM"/>
    </source>
</evidence>
<keyword evidence="2 10" id="KW-0479">Metal-binding</keyword>
<evidence type="ECO:0000256" key="4">
    <source>
        <dbReference type="ARBA" id="ARBA00022842"/>
    </source>
</evidence>
<keyword evidence="5 9" id="KW-0342">GTP-binding</keyword>
<dbReference type="GO" id="GO:0046872">
    <property type="term" value="F:metal ion binding"/>
    <property type="evidence" value="ECO:0007669"/>
    <property type="project" value="UniProtKB-KW"/>
</dbReference>
<evidence type="ECO:0000256" key="10">
    <source>
        <dbReference type="PIRSR" id="PIRSR601019-2"/>
    </source>
</evidence>
<dbReference type="InterPro" id="IPR001019">
    <property type="entry name" value="Gprotein_alpha_su"/>
</dbReference>
<protein>
    <recommendedName>
        <fullName evidence="13">G-protein alpha subunit</fullName>
    </recommendedName>
</protein>
<dbReference type="Gene3D" id="3.40.50.300">
    <property type="entry name" value="P-loop containing nucleotide triphosphate hydrolases"/>
    <property type="match status" value="1"/>
</dbReference>
<dbReference type="GO" id="GO:0003924">
    <property type="term" value="F:GTPase activity"/>
    <property type="evidence" value="ECO:0007669"/>
    <property type="project" value="InterPro"/>
</dbReference>
<dbReference type="GO" id="GO:0001664">
    <property type="term" value="F:G protein-coupled receptor binding"/>
    <property type="evidence" value="ECO:0007669"/>
    <property type="project" value="TreeGrafter"/>
</dbReference>
<feature type="binding site" evidence="9">
    <location>
        <position position="301"/>
    </location>
    <ligand>
        <name>GTP</name>
        <dbReference type="ChEBI" id="CHEBI:37565"/>
    </ligand>
</feature>
<comment type="caution">
    <text evidence="11">The sequence shown here is derived from an EMBL/GenBank/DDBJ whole genome shotgun (WGS) entry which is preliminary data.</text>
</comment>
<dbReference type="Proteomes" id="UP000218231">
    <property type="component" value="Unassembled WGS sequence"/>
</dbReference>